<gene>
    <name evidence="2" type="ORF">GCM10007231_25240</name>
</gene>
<name>A0ABQ1QF52_9ACTN</name>
<dbReference type="Proteomes" id="UP000630594">
    <property type="component" value="Unassembled WGS sequence"/>
</dbReference>
<comment type="caution">
    <text evidence="2">The sequence shown here is derived from an EMBL/GenBank/DDBJ whole genome shotgun (WGS) entry which is preliminary data.</text>
</comment>
<feature type="compositionally biased region" description="Basic and acidic residues" evidence="1">
    <location>
        <begin position="45"/>
        <end position="66"/>
    </location>
</feature>
<sequence>MGAQPGEVAPVQRVPALVGAYEAARDVEECRLAGAVGSDDAVDAVGRDRQGGVGERHESAEGDGDVLEREHGGGLDLCRWCGCVPHGALLVRCDLYHPGWLAHRGHWSRRPEVLGPGAPRPRGGMVRVVLRVRT</sequence>
<reference evidence="3" key="1">
    <citation type="journal article" date="2019" name="Int. J. Syst. Evol. Microbiol.">
        <title>The Global Catalogue of Microorganisms (GCM) 10K type strain sequencing project: providing services to taxonomists for standard genome sequencing and annotation.</title>
        <authorList>
            <consortium name="The Broad Institute Genomics Platform"/>
            <consortium name="The Broad Institute Genome Sequencing Center for Infectious Disease"/>
            <person name="Wu L."/>
            <person name="Ma J."/>
        </authorList>
    </citation>
    <scope>NUCLEOTIDE SEQUENCE [LARGE SCALE GENOMIC DNA]</scope>
    <source>
        <strain evidence="3">CCM 7403</strain>
    </source>
</reference>
<feature type="region of interest" description="Disordered" evidence="1">
    <location>
        <begin position="43"/>
        <end position="66"/>
    </location>
</feature>
<evidence type="ECO:0000256" key="1">
    <source>
        <dbReference type="SAM" id="MobiDB-lite"/>
    </source>
</evidence>
<accession>A0ABQ1QF52</accession>
<proteinExistence type="predicted"/>
<dbReference type="EMBL" id="BMCK01000004">
    <property type="protein sequence ID" value="GGD24969.1"/>
    <property type="molecule type" value="Genomic_DNA"/>
</dbReference>
<protein>
    <submittedName>
        <fullName evidence="2">Uncharacterized protein</fullName>
    </submittedName>
</protein>
<evidence type="ECO:0000313" key="3">
    <source>
        <dbReference type="Proteomes" id="UP000630594"/>
    </source>
</evidence>
<keyword evidence="3" id="KW-1185">Reference proteome</keyword>
<organism evidence="2 3">
    <name type="scientific">Nocardioides daphniae</name>
    <dbReference type="NCBI Taxonomy" id="402297"/>
    <lineage>
        <taxon>Bacteria</taxon>
        <taxon>Bacillati</taxon>
        <taxon>Actinomycetota</taxon>
        <taxon>Actinomycetes</taxon>
        <taxon>Propionibacteriales</taxon>
        <taxon>Nocardioidaceae</taxon>
        <taxon>Nocardioides</taxon>
    </lineage>
</organism>
<evidence type="ECO:0000313" key="2">
    <source>
        <dbReference type="EMBL" id="GGD24969.1"/>
    </source>
</evidence>